<organism evidence="7 8">
    <name type="scientific">Plectus sambesii</name>
    <dbReference type="NCBI Taxonomy" id="2011161"/>
    <lineage>
        <taxon>Eukaryota</taxon>
        <taxon>Metazoa</taxon>
        <taxon>Ecdysozoa</taxon>
        <taxon>Nematoda</taxon>
        <taxon>Chromadorea</taxon>
        <taxon>Plectida</taxon>
        <taxon>Plectina</taxon>
        <taxon>Plectoidea</taxon>
        <taxon>Plectidae</taxon>
        <taxon>Plectus</taxon>
    </lineage>
</organism>
<evidence type="ECO:0000313" key="8">
    <source>
        <dbReference type="WBParaSite" id="PSAMB.scaffold756size41870.g8513.t1"/>
    </source>
</evidence>
<evidence type="ECO:0000256" key="2">
    <source>
        <dbReference type="ARBA" id="ARBA00022964"/>
    </source>
</evidence>
<dbReference type="WBParaSite" id="PSAMB.scaffold756size41870.g8513.t1">
    <property type="protein sequence ID" value="PSAMB.scaffold756size41870.g8513.t1"/>
    <property type="gene ID" value="PSAMB.scaffold756size41870.g8513"/>
</dbReference>
<dbReference type="AlphaFoldDB" id="A0A914XCH0"/>
<dbReference type="InterPro" id="IPR050770">
    <property type="entry name" value="Intradiol_RC_Dioxygenase"/>
</dbReference>
<evidence type="ECO:0000256" key="3">
    <source>
        <dbReference type="ARBA" id="ARBA00023002"/>
    </source>
</evidence>
<sequence>MLRQFVAAAILTLLSSSNGQVLQKFAKPASFCMPTEPQEEGPYYVPNSPMINGTLCEHTGPSVFRLYMSGQIVSAEDCTTPVPAVIEAWQANEVGNYSQFSFGDKTNFDCRRTINTDQQGRYDFHTTFPGRYSLGGSYRPAHVHFKITPLDSQYGSTLTTQVYFEHDVYLGSFGQYSTVVLPLVNRNDFQSFETQWFVYIKKGGNGEWQGGMDGFGNGGPPNGGGGPPQGCPMGPFQPNQANQGQQNAQQQQGGQTGPVPVQQSQTNQGQQNVQRQQQQGGQAGVAQQNQMNQGQQYAPWQRQTQPQTQPPYQQQQYMSGGK</sequence>
<keyword evidence="3" id="KW-0560">Oxidoreductase</keyword>
<feature type="chain" id="PRO_5036972978" evidence="5">
    <location>
        <begin position="20"/>
        <end position="322"/>
    </location>
</feature>
<dbReference type="GO" id="GO:0016702">
    <property type="term" value="F:oxidoreductase activity, acting on single donors with incorporation of molecular oxygen, incorporation of two atoms of oxygen"/>
    <property type="evidence" value="ECO:0007669"/>
    <property type="project" value="InterPro"/>
</dbReference>
<dbReference type="PANTHER" id="PTHR33711">
    <property type="entry name" value="DIOXYGENASE, PUTATIVE (AFU_ORTHOLOGUE AFUA_2G02910)-RELATED"/>
    <property type="match status" value="1"/>
</dbReference>
<feature type="compositionally biased region" description="Low complexity" evidence="4">
    <location>
        <begin position="231"/>
        <end position="296"/>
    </location>
</feature>
<evidence type="ECO:0000256" key="5">
    <source>
        <dbReference type="SAM" id="SignalP"/>
    </source>
</evidence>
<comment type="similarity">
    <text evidence="1">Belongs to the intradiol ring-cleavage dioxygenase family.</text>
</comment>
<evidence type="ECO:0000313" key="7">
    <source>
        <dbReference type="Proteomes" id="UP000887566"/>
    </source>
</evidence>
<evidence type="ECO:0000256" key="1">
    <source>
        <dbReference type="ARBA" id="ARBA00007825"/>
    </source>
</evidence>
<feature type="domain" description="Intradiol ring-cleavage dioxygenases" evidence="6">
    <location>
        <begin position="40"/>
        <end position="171"/>
    </location>
</feature>
<evidence type="ECO:0000256" key="4">
    <source>
        <dbReference type="SAM" id="MobiDB-lite"/>
    </source>
</evidence>
<feature type="signal peptide" evidence="5">
    <location>
        <begin position="1"/>
        <end position="19"/>
    </location>
</feature>
<dbReference type="InterPro" id="IPR000627">
    <property type="entry name" value="Intradiol_dOase_C"/>
</dbReference>
<keyword evidence="2" id="KW-0223">Dioxygenase</keyword>
<dbReference type="GO" id="GO:0008199">
    <property type="term" value="F:ferric iron binding"/>
    <property type="evidence" value="ECO:0007669"/>
    <property type="project" value="InterPro"/>
</dbReference>
<protein>
    <submittedName>
        <fullName evidence="8">Intradiol ring-cleavage dioxygenases domain-containing protein</fullName>
    </submittedName>
</protein>
<keyword evidence="5" id="KW-0732">Signal</keyword>
<reference evidence="8" key="1">
    <citation type="submission" date="2022-11" db="UniProtKB">
        <authorList>
            <consortium name="WormBaseParasite"/>
        </authorList>
    </citation>
    <scope>IDENTIFICATION</scope>
</reference>
<name>A0A914XCH0_9BILA</name>
<dbReference type="InterPro" id="IPR015889">
    <property type="entry name" value="Intradiol_dOase_core"/>
</dbReference>
<dbReference type="Gene3D" id="2.60.130.10">
    <property type="entry name" value="Aromatic compound dioxygenase"/>
    <property type="match status" value="1"/>
</dbReference>
<dbReference type="SUPFAM" id="SSF49482">
    <property type="entry name" value="Aromatic compound dioxygenase"/>
    <property type="match status" value="1"/>
</dbReference>
<feature type="compositionally biased region" description="Gly residues" evidence="4">
    <location>
        <begin position="210"/>
        <end position="228"/>
    </location>
</feature>
<accession>A0A914XCH0</accession>
<dbReference type="PANTHER" id="PTHR33711:SF10">
    <property type="entry name" value="INTRADIOL RING-CLEAVAGE DIOXYGENASES DOMAIN-CONTAINING PROTEIN"/>
    <property type="match status" value="1"/>
</dbReference>
<feature type="region of interest" description="Disordered" evidence="4">
    <location>
        <begin position="210"/>
        <end position="322"/>
    </location>
</feature>
<evidence type="ECO:0000259" key="6">
    <source>
        <dbReference type="Pfam" id="PF00775"/>
    </source>
</evidence>
<feature type="compositionally biased region" description="Low complexity" evidence="4">
    <location>
        <begin position="303"/>
        <end position="322"/>
    </location>
</feature>
<dbReference type="Proteomes" id="UP000887566">
    <property type="component" value="Unplaced"/>
</dbReference>
<keyword evidence="7" id="KW-1185">Reference proteome</keyword>
<proteinExistence type="inferred from homology"/>
<dbReference type="Pfam" id="PF00775">
    <property type="entry name" value="Dioxygenase_C"/>
    <property type="match status" value="1"/>
</dbReference>